<sequence>MPYSQSGWRESVDSQEEAKIGYIHEQFDNYCFLPRIENMKVAEYVVNINIVNRICTVKNKVRFIPTPQARNYSEDTRQESKFIYPIHNGASVCKFEAELYSKENTLVHRIKAKITEREQASQIFQQSKDEDKAAVMGTLDNTAADSFIIELGQIGPDQSVAVNFEYFMDLKVEEGGKHRHQSSDSRSRLMKLHLPMSHKKRFVVGERVPQHNLHENIYDSTFVTKVYLTCEPPAKRVFGKIMDSTGKIVERKISKHVHEELKLERWALNSEELKVCPVDIEIFIENSLGKDFSIGNMTDAFECNKKEAIYVTHIKPKKLIPDNFIPEFLKKEEKMKEYIFLIDRSGSMSGSLMKQAKHCLTQAIQQLPRKCKFNIVSFGSRFSKLWDVAQPYTSQNITEAKMHIDEMVANLGGTELLKPLEEIFNCYLDPKVEVRDIILLTDGSVSNTEEVLEFCARNKEKNRIFTVGIGSGASTCLVDGVAKNTRGQSIYVNLNDRMTQKVLQLARYTTEPVLVLIDVNFPSLPPQCIPSGPGIKGDEVYIYEETRLFFRIKKINEGFLKKYEGQNIRVEMTFKIGDQDAEYIHEFPINPVQSNENTSLMSYWAKQEIQKLEVLRRSIGFQGEHAEVKDRIVELSKEGNILHAYTAFIGICEKGNAPKAGSDPSASFHLTNSALETLHNYSG</sequence>
<dbReference type="Gene3D" id="3.40.50.410">
    <property type="entry name" value="von Willebrand factor, type A domain"/>
    <property type="match status" value="1"/>
</dbReference>
<evidence type="ECO:0000259" key="1">
    <source>
        <dbReference type="PROSITE" id="PS50234"/>
    </source>
</evidence>
<dbReference type="EMBL" id="OU015569">
    <property type="protein sequence ID" value="CAG5094760.1"/>
    <property type="molecule type" value="Genomic_DNA"/>
</dbReference>
<dbReference type="InterPro" id="IPR036465">
    <property type="entry name" value="vWFA_dom_sf"/>
</dbReference>
<dbReference type="SMART" id="SM00327">
    <property type="entry name" value="VWA"/>
    <property type="match status" value="1"/>
</dbReference>
<organism evidence="3 4">
    <name type="scientific">Oikopleura dioica</name>
    <name type="common">Tunicate</name>
    <dbReference type="NCBI Taxonomy" id="34765"/>
    <lineage>
        <taxon>Eukaryota</taxon>
        <taxon>Metazoa</taxon>
        <taxon>Chordata</taxon>
        <taxon>Tunicata</taxon>
        <taxon>Appendicularia</taxon>
        <taxon>Copelata</taxon>
        <taxon>Oikopleuridae</taxon>
        <taxon>Oikopleura</taxon>
    </lineage>
</organism>
<feature type="domain" description="VWFA" evidence="1">
    <location>
        <begin position="337"/>
        <end position="513"/>
    </location>
</feature>
<keyword evidence="4" id="KW-1185">Reference proteome</keyword>
<reference evidence="3 4" key="1">
    <citation type="submission" date="2021-04" db="EMBL/GenBank/DDBJ databases">
        <authorList>
            <person name="Bliznina A."/>
        </authorList>
    </citation>
    <scope>NUCLEOTIDE SEQUENCE [LARGE SCALE GENOMIC DNA]</scope>
</reference>
<evidence type="ECO:0000313" key="4">
    <source>
        <dbReference type="Proteomes" id="UP001158576"/>
    </source>
</evidence>
<dbReference type="PROSITE" id="PS50234">
    <property type="entry name" value="VWFA"/>
    <property type="match status" value="1"/>
</dbReference>
<dbReference type="Pfam" id="PF13768">
    <property type="entry name" value="VWA_3"/>
    <property type="match status" value="1"/>
</dbReference>
<evidence type="ECO:0000259" key="2">
    <source>
        <dbReference type="PROSITE" id="PS51468"/>
    </source>
</evidence>
<dbReference type="PROSITE" id="PS51468">
    <property type="entry name" value="VIT"/>
    <property type="match status" value="1"/>
</dbReference>
<dbReference type="PANTHER" id="PTHR45737">
    <property type="entry name" value="VON WILLEBRAND FACTOR A DOMAIN-CONTAINING PROTEIN 5A"/>
    <property type="match status" value="1"/>
</dbReference>
<gene>
    <name evidence="3" type="ORF">OKIOD_LOCUS5403</name>
</gene>
<evidence type="ECO:0000313" key="3">
    <source>
        <dbReference type="EMBL" id="CAG5094760.1"/>
    </source>
</evidence>
<dbReference type="InterPro" id="IPR013694">
    <property type="entry name" value="VIT"/>
</dbReference>
<dbReference type="PANTHER" id="PTHR45737:SF6">
    <property type="entry name" value="VON WILLEBRAND FACTOR A DOMAIN-CONTAINING PROTEIN 5A"/>
    <property type="match status" value="1"/>
</dbReference>
<feature type="domain" description="VIT" evidence="2">
    <location>
        <begin position="25"/>
        <end position="168"/>
    </location>
</feature>
<dbReference type="InterPro" id="IPR002035">
    <property type="entry name" value="VWF_A"/>
</dbReference>
<dbReference type="Proteomes" id="UP001158576">
    <property type="component" value="Chromosome XSR"/>
</dbReference>
<protein>
    <submittedName>
        <fullName evidence="3">Oidioi.mRNA.OKI2018_I69.XSR.g13845.t1.cds</fullName>
    </submittedName>
</protein>
<proteinExistence type="predicted"/>
<dbReference type="SUPFAM" id="SSF53300">
    <property type="entry name" value="vWA-like"/>
    <property type="match status" value="1"/>
</dbReference>
<name>A0ABN7SBU3_OIKDI</name>
<dbReference type="Pfam" id="PF08487">
    <property type="entry name" value="VIT"/>
    <property type="match status" value="1"/>
</dbReference>
<accession>A0ABN7SBU3</accession>